<dbReference type="RefSeq" id="WP_184268404.1">
    <property type="nucleotide sequence ID" value="NZ_JACHKY010000002.1"/>
</dbReference>
<dbReference type="AlphaFoldDB" id="A0A7W7INJ4"/>
<proteinExistence type="predicted"/>
<accession>A0A7W7INJ4</accession>
<name>A0A7W7INJ4_9CAUL</name>
<dbReference type="Gene3D" id="3.30.2370.10">
    <property type="entry name" value="putative pyruvate dehydrogenase"/>
    <property type="match status" value="1"/>
</dbReference>
<evidence type="ECO:0000313" key="1">
    <source>
        <dbReference type="EMBL" id="MBB4797649.1"/>
    </source>
</evidence>
<dbReference type="EMBL" id="JACHKY010000002">
    <property type="protein sequence ID" value="MBB4797649.1"/>
    <property type="molecule type" value="Genomic_DNA"/>
</dbReference>
<comment type="caution">
    <text evidence="1">The sequence shown here is derived from an EMBL/GenBank/DDBJ whole genome shotgun (WGS) entry which is preliminary data.</text>
</comment>
<dbReference type="InterPro" id="IPR031796">
    <property type="entry name" value="DUF5076"/>
</dbReference>
<reference evidence="1 2" key="1">
    <citation type="submission" date="2020-08" db="EMBL/GenBank/DDBJ databases">
        <title>Functional genomics of gut bacteria from endangered species of beetles.</title>
        <authorList>
            <person name="Carlos-Shanley C."/>
        </authorList>
    </citation>
    <scope>NUCLEOTIDE SEQUENCE [LARGE SCALE GENOMIC DNA]</scope>
    <source>
        <strain evidence="1 2">S00123</strain>
    </source>
</reference>
<evidence type="ECO:0000313" key="2">
    <source>
        <dbReference type="Proteomes" id="UP000539957"/>
    </source>
</evidence>
<evidence type="ECO:0008006" key="3">
    <source>
        <dbReference type="Google" id="ProtNLM"/>
    </source>
</evidence>
<organism evidence="1 2">
    <name type="scientific">Brevundimonas bullata</name>
    <dbReference type="NCBI Taxonomy" id="13160"/>
    <lineage>
        <taxon>Bacteria</taxon>
        <taxon>Pseudomonadati</taxon>
        <taxon>Pseudomonadota</taxon>
        <taxon>Alphaproteobacteria</taxon>
        <taxon>Caulobacterales</taxon>
        <taxon>Caulobacteraceae</taxon>
        <taxon>Brevundimonas</taxon>
    </lineage>
</organism>
<protein>
    <recommendedName>
        <fullName evidence="3">DUF5076 domain-containing protein</fullName>
    </recommendedName>
</protein>
<dbReference type="Pfam" id="PF16826">
    <property type="entry name" value="DUF5076"/>
    <property type="match status" value="1"/>
</dbReference>
<gene>
    <name evidence="1" type="ORF">HNP32_001373</name>
</gene>
<keyword evidence="2" id="KW-1185">Reference proteome</keyword>
<dbReference type="Proteomes" id="UP000539957">
    <property type="component" value="Unassembled WGS sequence"/>
</dbReference>
<sequence>MSEPSEFQLTTPESVAADPQAIEILRMWWSKDEPVMSVKPAFNDPIKFGELLAYAARHMAHGYALRHGHNEREAYNRILQGLSEVVKADNVQTVAEPVDAPKGNA</sequence>